<dbReference type="InterPro" id="IPR028098">
    <property type="entry name" value="Glyco_trans_4-like_N"/>
</dbReference>
<dbReference type="PANTHER" id="PTHR45947:SF3">
    <property type="entry name" value="SULFOQUINOVOSYL TRANSFERASE SQD2"/>
    <property type="match status" value="1"/>
</dbReference>
<proteinExistence type="predicted"/>
<name>A0A2S0N752_9HYPH</name>
<feature type="domain" description="Glycosyl transferase family 1" evidence="1">
    <location>
        <begin position="187"/>
        <end position="341"/>
    </location>
</feature>
<dbReference type="RefSeq" id="WP_106747101.1">
    <property type="nucleotide sequence ID" value="NZ_CP027668.1"/>
</dbReference>
<dbReference type="GO" id="GO:0016758">
    <property type="term" value="F:hexosyltransferase activity"/>
    <property type="evidence" value="ECO:0007669"/>
    <property type="project" value="TreeGrafter"/>
</dbReference>
<dbReference type="AlphaFoldDB" id="A0A2S0N752"/>
<feature type="domain" description="Glycosyltransferase subfamily 4-like N-terminal" evidence="2">
    <location>
        <begin position="15"/>
        <end position="173"/>
    </location>
</feature>
<dbReference type="SUPFAM" id="SSF53756">
    <property type="entry name" value="UDP-Glycosyltransferase/glycogen phosphorylase"/>
    <property type="match status" value="1"/>
</dbReference>
<dbReference type="InterPro" id="IPR001296">
    <property type="entry name" value="Glyco_trans_1"/>
</dbReference>
<evidence type="ECO:0000259" key="1">
    <source>
        <dbReference type="Pfam" id="PF00534"/>
    </source>
</evidence>
<dbReference type="Gene3D" id="3.40.50.2000">
    <property type="entry name" value="Glycogen Phosphorylase B"/>
    <property type="match status" value="2"/>
</dbReference>
<evidence type="ECO:0000313" key="3">
    <source>
        <dbReference type="EMBL" id="AVO43771.1"/>
    </source>
</evidence>
<evidence type="ECO:0000313" key="4">
    <source>
        <dbReference type="Proteomes" id="UP000237889"/>
    </source>
</evidence>
<dbReference type="InterPro" id="IPR050194">
    <property type="entry name" value="Glycosyltransferase_grp1"/>
</dbReference>
<reference evidence="3 4" key="1">
    <citation type="submission" date="2018-03" db="EMBL/GenBank/DDBJ databases">
        <title>Genome sequencing of Phreatobacter sp.</title>
        <authorList>
            <person name="Kim S.-J."/>
            <person name="Heo J."/>
            <person name="Kwon S.-W."/>
        </authorList>
    </citation>
    <scope>NUCLEOTIDE SEQUENCE [LARGE SCALE GENOMIC DNA]</scope>
    <source>
        <strain evidence="3 4">S-12</strain>
    </source>
</reference>
<sequence length="369" mass="39439">MKIALVSDWFVPRLGGIELQMRDLALALRERGHEVRVICGVPGEAQVDGIPVERLPGPRLPGFGIAFTPAVFAALRAAIDAGGEEVVHVHCGNVAPIAHHAVQHCIRRRIPAVATFHSVLKYYDLPLMALNALHGYGRSAVRFTAVSTVAGAALRPLLGDRAVTAVPNGIDLSWWRRPDGLAPRGDGPVEFVSVTRLQKRKRARWLVKAFAAAVQRLPPGAARLTIVGDGDERAAIAAIIRRAGMEDRIVLAGRETREAIRARLHGADVFLLASKLEAFGIAALEARAAGLPVVTMAQSGARDFLHDGEDAILAADDAELAAAIRRLAEEPGLRRRLAAAAALPPDGVDWRAVAPLYEAEYQAARAALA</sequence>
<keyword evidence="4" id="KW-1185">Reference proteome</keyword>
<protein>
    <submittedName>
        <fullName evidence="3">Glycosyl transferase family 1</fullName>
    </submittedName>
</protein>
<dbReference type="Pfam" id="PF00534">
    <property type="entry name" value="Glycos_transf_1"/>
    <property type="match status" value="1"/>
</dbReference>
<accession>A0A2S0N752</accession>
<dbReference type="CDD" id="cd03801">
    <property type="entry name" value="GT4_PimA-like"/>
    <property type="match status" value="1"/>
</dbReference>
<dbReference type="Proteomes" id="UP000237889">
    <property type="component" value="Chromosome"/>
</dbReference>
<organism evidence="3 4">
    <name type="scientific">Phreatobacter cathodiphilus</name>
    <dbReference type="NCBI Taxonomy" id="1868589"/>
    <lineage>
        <taxon>Bacteria</taxon>
        <taxon>Pseudomonadati</taxon>
        <taxon>Pseudomonadota</taxon>
        <taxon>Alphaproteobacteria</taxon>
        <taxon>Hyphomicrobiales</taxon>
        <taxon>Phreatobacteraceae</taxon>
        <taxon>Phreatobacter</taxon>
    </lineage>
</organism>
<keyword evidence="3" id="KW-0808">Transferase</keyword>
<dbReference type="KEGG" id="phr:C6569_01045"/>
<dbReference type="Pfam" id="PF13439">
    <property type="entry name" value="Glyco_transf_4"/>
    <property type="match status" value="1"/>
</dbReference>
<dbReference type="OrthoDB" id="9807414at2"/>
<gene>
    <name evidence="3" type="ORF">C6569_01045</name>
</gene>
<dbReference type="EMBL" id="CP027668">
    <property type="protein sequence ID" value="AVO43771.1"/>
    <property type="molecule type" value="Genomic_DNA"/>
</dbReference>
<evidence type="ECO:0000259" key="2">
    <source>
        <dbReference type="Pfam" id="PF13439"/>
    </source>
</evidence>
<dbReference type="PANTHER" id="PTHR45947">
    <property type="entry name" value="SULFOQUINOVOSYL TRANSFERASE SQD2"/>
    <property type="match status" value="1"/>
</dbReference>